<dbReference type="SUPFAM" id="SSF51182">
    <property type="entry name" value="RmlC-like cupins"/>
    <property type="match status" value="1"/>
</dbReference>
<organism evidence="3 4">
    <name type="scientific">Streptomyces genisteinicus</name>
    <dbReference type="NCBI Taxonomy" id="2768068"/>
    <lineage>
        <taxon>Bacteria</taxon>
        <taxon>Bacillati</taxon>
        <taxon>Actinomycetota</taxon>
        <taxon>Actinomycetes</taxon>
        <taxon>Kitasatosporales</taxon>
        <taxon>Streptomycetaceae</taxon>
        <taxon>Streptomyces</taxon>
    </lineage>
</organism>
<dbReference type="AlphaFoldDB" id="A0A7H0I4T1"/>
<evidence type="ECO:0000313" key="4">
    <source>
        <dbReference type="Proteomes" id="UP000516230"/>
    </source>
</evidence>
<dbReference type="RefSeq" id="WP_187744840.1">
    <property type="nucleotide sequence ID" value="NZ_CP060826.1"/>
</dbReference>
<keyword evidence="3" id="KW-0614">Plasmid</keyword>
<dbReference type="EMBL" id="CP060826">
    <property type="protein sequence ID" value="QNP67797.1"/>
    <property type="molecule type" value="Genomic_DNA"/>
</dbReference>
<dbReference type="KEGG" id="sgj:IAG43_32830"/>
<accession>A0A7H0I4T1</accession>
<sequence>MRLVNHAPDAVDLRTTPVHLGRGSRARPVEGFAWDPEALRAYSAAVAADGTEGRMVMIFDGDGPGDHWESHPAGDELVVCLSGSVTVTRDAGGVPDRVVLGPGEATVNPAGVWHAVDMRGPSTILSVTAALGTDHRPRTGTDHRPRTGTGPAGHAGTPGPEEAP</sequence>
<gene>
    <name evidence="3" type="ORF">IAG43_32830</name>
</gene>
<dbReference type="Proteomes" id="UP000516230">
    <property type="component" value="Plasmid unnamed2"/>
</dbReference>
<feature type="compositionally biased region" description="Low complexity" evidence="1">
    <location>
        <begin position="147"/>
        <end position="164"/>
    </location>
</feature>
<dbReference type="Pfam" id="PF07883">
    <property type="entry name" value="Cupin_2"/>
    <property type="match status" value="1"/>
</dbReference>
<dbReference type="Gene3D" id="2.60.120.10">
    <property type="entry name" value="Jelly Rolls"/>
    <property type="match status" value="1"/>
</dbReference>
<dbReference type="InterPro" id="IPR013096">
    <property type="entry name" value="Cupin_2"/>
</dbReference>
<name>A0A7H0I4T1_9ACTN</name>
<keyword evidence="4" id="KW-1185">Reference proteome</keyword>
<reference evidence="3 4" key="1">
    <citation type="submission" date="2020-08" db="EMBL/GenBank/DDBJ databases">
        <title>A novel species.</title>
        <authorList>
            <person name="Gao J."/>
        </authorList>
    </citation>
    <scope>NUCLEOTIDE SEQUENCE [LARGE SCALE GENOMIC DNA]</scope>
    <source>
        <strain evidence="3 4">CRPJ-33</strain>
        <plasmid evidence="3 4">unnamed2</plasmid>
    </source>
</reference>
<geneLocation type="plasmid" evidence="3 4">
    <name>unnamed2</name>
</geneLocation>
<feature type="domain" description="Cupin type-2" evidence="2">
    <location>
        <begin position="56"/>
        <end position="127"/>
    </location>
</feature>
<proteinExistence type="predicted"/>
<protein>
    <submittedName>
        <fullName evidence="3">Cupin domain-containing protein</fullName>
    </submittedName>
</protein>
<feature type="compositionally biased region" description="Basic and acidic residues" evidence="1">
    <location>
        <begin position="133"/>
        <end position="145"/>
    </location>
</feature>
<evidence type="ECO:0000313" key="3">
    <source>
        <dbReference type="EMBL" id="QNP67797.1"/>
    </source>
</evidence>
<feature type="region of interest" description="Disordered" evidence="1">
    <location>
        <begin position="131"/>
        <end position="164"/>
    </location>
</feature>
<evidence type="ECO:0000259" key="2">
    <source>
        <dbReference type="Pfam" id="PF07883"/>
    </source>
</evidence>
<dbReference type="InterPro" id="IPR011051">
    <property type="entry name" value="RmlC_Cupin_sf"/>
</dbReference>
<evidence type="ECO:0000256" key="1">
    <source>
        <dbReference type="SAM" id="MobiDB-lite"/>
    </source>
</evidence>
<dbReference type="InterPro" id="IPR014710">
    <property type="entry name" value="RmlC-like_jellyroll"/>
</dbReference>